<evidence type="ECO:0000313" key="2">
    <source>
        <dbReference type="Proteomes" id="UP000614216"/>
    </source>
</evidence>
<evidence type="ECO:0000313" key="1">
    <source>
        <dbReference type="EMBL" id="MBL6445168.1"/>
    </source>
</evidence>
<accession>A0A937FUE8</accession>
<dbReference type="AlphaFoldDB" id="A0A937FUE8"/>
<dbReference type="Proteomes" id="UP000614216">
    <property type="component" value="Unassembled WGS sequence"/>
</dbReference>
<gene>
    <name evidence="1" type="ORF">JMN32_02535</name>
</gene>
<keyword evidence="2" id="KW-1185">Reference proteome</keyword>
<dbReference type="EMBL" id="JAEUGD010000004">
    <property type="protein sequence ID" value="MBL6445168.1"/>
    <property type="molecule type" value="Genomic_DNA"/>
</dbReference>
<name>A0A937FUE8_9BACT</name>
<dbReference type="RefSeq" id="WP_202854704.1">
    <property type="nucleotide sequence ID" value="NZ_JAEUGD010000004.1"/>
</dbReference>
<reference evidence="1" key="1">
    <citation type="submission" date="2021-01" db="EMBL/GenBank/DDBJ databases">
        <title>Fulvivirga kasyanovii gen. nov., sp nov., a novel member of the phylum Bacteroidetes isolated from seawater in a mussel farm.</title>
        <authorList>
            <person name="Zhao L.-H."/>
            <person name="Wang Z.-J."/>
        </authorList>
    </citation>
    <scope>NUCLEOTIDE SEQUENCE</scope>
    <source>
        <strain evidence="1">29W222</strain>
    </source>
</reference>
<organism evidence="1 2">
    <name type="scientific">Fulvivirga marina</name>
    <dbReference type="NCBI Taxonomy" id="2494733"/>
    <lineage>
        <taxon>Bacteria</taxon>
        <taxon>Pseudomonadati</taxon>
        <taxon>Bacteroidota</taxon>
        <taxon>Cytophagia</taxon>
        <taxon>Cytophagales</taxon>
        <taxon>Fulvivirgaceae</taxon>
        <taxon>Fulvivirga</taxon>
    </lineage>
</organism>
<sequence>MVTSNPRKDLLNHSFRLRYKTCDLKSKLTALILYVEECDDLDEEKKQEIMRICNVIAQRNNDLIKTECVLIETLKELLPGADNCENNSMLTTVA</sequence>
<comment type="caution">
    <text evidence="1">The sequence shown here is derived from an EMBL/GenBank/DDBJ whole genome shotgun (WGS) entry which is preliminary data.</text>
</comment>
<proteinExistence type="predicted"/>
<protein>
    <submittedName>
        <fullName evidence="1">Uncharacterized protein</fullName>
    </submittedName>
</protein>